<dbReference type="CTD" id="440712"/>
<dbReference type="InterPro" id="IPR031517">
    <property type="entry name" value="RHEX-like"/>
</dbReference>
<evidence type="ECO:0000313" key="4">
    <source>
        <dbReference type="RefSeq" id="XP_006834276.1"/>
    </source>
</evidence>
<evidence type="ECO:0000256" key="1">
    <source>
        <dbReference type="SAM" id="MobiDB-lite"/>
    </source>
</evidence>
<dbReference type="RefSeq" id="XP_006834276.1">
    <property type="nucleotide sequence ID" value="XM_006834213.1"/>
</dbReference>
<name>A0A9B0WGP6_CHRAS</name>
<dbReference type="AlphaFoldDB" id="A0A9B0WGP6"/>
<proteinExistence type="predicted"/>
<feature type="compositionally biased region" description="Low complexity" evidence="1">
    <location>
        <begin position="84"/>
        <end position="95"/>
    </location>
</feature>
<dbReference type="PANTHER" id="PTHR38491">
    <property type="entry name" value="REGULATOR OF HEMOGLOBINIZATION AND ERYTHROID CELL EXPANSION PROTEIN"/>
    <property type="match status" value="1"/>
</dbReference>
<sequence length="166" mass="18268">MQVWHGLVIATVSLLLQTCLFAVISYLFSRHRANECERILKAAKPPAPEPSPADHHSPVAKETKGPLWESSAPASKPCYRHYSDTSSDSSDSSDSAPSTCQAPKDLNYTQVVFSASGGLKSESVRDYQNLNETTDYVNINPESHKTNVWSFVNHASEPVEYTQVAL</sequence>
<keyword evidence="2" id="KW-1133">Transmembrane helix</keyword>
<accession>A0A9B0WGP6</accession>
<keyword evidence="2" id="KW-0472">Membrane</keyword>
<gene>
    <name evidence="4" type="primary">LOC102840511</name>
</gene>
<dbReference type="Pfam" id="PF15763">
    <property type="entry name" value="DUF4692"/>
    <property type="match status" value="1"/>
</dbReference>
<dbReference type="GO" id="GO:0005886">
    <property type="term" value="C:plasma membrane"/>
    <property type="evidence" value="ECO:0007669"/>
    <property type="project" value="TreeGrafter"/>
</dbReference>
<dbReference type="OrthoDB" id="9422279at2759"/>
<feature type="transmembrane region" description="Helical" evidence="2">
    <location>
        <begin position="6"/>
        <end position="28"/>
    </location>
</feature>
<feature type="compositionally biased region" description="Basic and acidic residues" evidence="1">
    <location>
        <begin position="52"/>
        <end position="64"/>
    </location>
</feature>
<feature type="region of interest" description="Disordered" evidence="1">
    <location>
        <begin position="43"/>
        <end position="102"/>
    </location>
</feature>
<dbReference type="Proteomes" id="UP000504623">
    <property type="component" value="Unplaced"/>
</dbReference>
<evidence type="ECO:0000256" key="2">
    <source>
        <dbReference type="SAM" id="Phobius"/>
    </source>
</evidence>
<evidence type="ECO:0000313" key="3">
    <source>
        <dbReference type="Proteomes" id="UP000504623"/>
    </source>
</evidence>
<reference evidence="4" key="1">
    <citation type="submission" date="2025-08" db="UniProtKB">
        <authorList>
            <consortium name="RefSeq"/>
        </authorList>
    </citation>
    <scope>IDENTIFICATION</scope>
    <source>
        <tissue evidence="4">Spleen</tissue>
    </source>
</reference>
<organism evidence="3 4">
    <name type="scientific">Chrysochloris asiatica</name>
    <name type="common">Cape golden mole</name>
    <dbReference type="NCBI Taxonomy" id="185453"/>
    <lineage>
        <taxon>Eukaryota</taxon>
        <taxon>Metazoa</taxon>
        <taxon>Chordata</taxon>
        <taxon>Craniata</taxon>
        <taxon>Vertebrata</taxon>
        <taxon>Euteleostomi</taxon>
        <taxon>Mammalia</taxon>
        <taxon>Eutheria</taxon>
        <taxon>Afrotheria</taxon>
        <taxon>Chrysochloridae</taxon>
        <taxon>Chrysochlorinae</taxon>
        <taxon>Chrysochloris</taxon>
    </lineage>
</organism>
<keyword evidence="2" id="KW-0812">Transmembrane</keyword>
<dbReference type="PANTHER" id="PTHR38491:SF1">
    <property type="entry name" value="REGULATOR OF HEMOGLOBINIZATION AND ERYTHROID CELL EXPANSION PROTEIN"/>
    <property type="match status" value="1"/>
</dbReference>
<keyword evidence="3" id="KW-1185">Reference proteome</keyword>
<dbReference type="GeneID" id="102840511"/>
<protein>
    <submittedName>
        <fullName evidence="4">Uncharacterized protein C1orf186 homolog</fullName>
    </submittedName>
</protein>